<evidence type="ECO:0000256" key="1">
    <source>
        <dbReference type="ARBA" id="ARBA00022691"/>
    </source>
</evidence>
<dbReference type="GO" id="GO:0051536">
    <property type="term" value="F:iron-sulfur cluster binding"/>
    <property type="evidence" value="ECO:0007669"/>
    <property type="project" value="UniProtKB-KW"/>
</dbReference>
<dbReference type="AlphaFoldDB" id="A0A0F9ZD60"/>
<evidence type="ECO:0000256" key="3">
    <source>
        <dbReference type="ARBA" id="ARBA00023004"/>
    </source>
</evidence>
<dbReference type="Proteomes" id="UP000034349">
    <property type="component" value="Unassembled WGS sequence"/>
</dbReference>
<evidence type="ECO:0000313" key="7">
    <source>
        <dbReference type="Proteomes" id="UP000034349"/>
    </source>
</evidence>
<dbReference type="CDD" id="cd01335">
    <property type="entry name" value="Radical_SAM"/>
    <property type="match status" value="1"/>
</dbReference>
<dbReference type="Gene3D" id="3.20.20.70">
    <property type="entry name" value="Aldolase class I"/>
    <property type="match status" value="1"/>
</dbReference>
<evidence type="ECO:0000256" key="4">
    <source>
        <dbReference type="ARBA" id="ARBA00023014"/>
    </source>
</evidence>
<evidence type="ECO:0000313" key="6">
    <source>
        <dbReference type="EMBL" id="KKP36641.1"/>
    </source>
</evidence>
<dbReference type="PANTHER" id="PTHR11228">
    <property type="entry name" value="RADICAL SAM DOMAIN PROTEIN"/>
    <property type="match status" value="1"/>
</dbReference>
<accession>A0A0F9ZD60</accession>
<dbReference type="InterPro" id="IPR050377">
    <property type="entry name" value="Radical_SAM_PqqE_MftC-like"/>
</dbReference>
<dbReference type="PROSITE" id="PS51918">
    <property type="entry name" value="RADICAL_SAM"/>
    <property type="match status" value="1"/>
</dbReference>
<keyword evidence="2" id="KW-0479">Metal-binding</keyword>
<evidence type="ECO:0000259" key="5">
    <source>
        <dbReference type="PROSITE" id="PS51918"/>
    </source>
</evidence>
<dbReference type="SUPFAM" id="SSF102114">
    <property type="entry name" value="Radical SAM enzymes"/>
    <property type="match status" value="1"/>
</dbReference>
<dbReference type="InterPro" id="IPR058240">
    <property type="entry name" value="rSAM_sf"/>
</dbReference>
<dbReference type="InterPro" id="IPR007197">
    <property type="entry name" value="rSAM"/>
</dbReference>
<keyword evidence="1" id="KW-0949">S-adenosyl-L-methionine</keyword>
<dbReference type="NCBIfam" id="TIGR04085">
    <property type="entry name" value="rSAM_more_4Fe4S"/>
    <property type="match status" value="1"/>
</dbReference>
<dbReference type="InterPro" id="IPR023885">
    <property type="entry name" value="4Fe4S-binding_SPASM_dom"/>
</dbReference>
<dbReference type="InterPro" id="IPR013785">
    <property type="entry name" value="Aldolase_TIM"/>
</dbReference>
<sequence>MKAKIYRYTLRKEYFGGIIHDTKTLNIEILTKDEYTFIASIVKGLKIKKNLGEKLATTKVKQFINKGYIITNKKGRLEAPEMRSIKPPKKINEGMLTAPIRIFDSYTRRCNFNCDQCYFSSSAFVTEVRRTIDETKKIIKKFYDSGTMEWRFTGGEALIIPDLFEAIKEAKKYGMNVGIYSNGWWVESIAQKVFDSGIDEIAISLEGRPEINDKRRRKGGYDRAIQTFERIYKFNKKNPNKSIKVIIATAVGKDNLKDVPFLVDLVAKYGFNINFIPLKPSGRARYTLTDEMLNPVEYKEFAKIVQNLRKKLNVKKSGIKISLKYKDLYCPTYEDKSNKPFPFNYAECGALTTYLSMLPNGQVFSCPFILDVDSEGKYMGPNMINFSVDEAWNHPNFERYRNAEKVGCTDCKFYMNQCRGKCRATVLGFGGKIEDGKLIGDDPQCFAQLI</sequence>
<dbReference type="GO" id="GO:0003824">
    <property type="term" value="F:catalytic activity"/>
    <property type="evidence" value="ECO:0007669"/>
    <property type="project" value="InterPro"/>
</dbReference>
<protein>
    <submittedName>
        <fullName evidence="6">Radical SAM domain protein</fullName>
    </submittedName>
</protein>
<keyword evidence="4" id="KW-0411">Iron-sulfur</keyword>
<dbReference type="SFLD" id="SFLDS00029">
    <property type="entry name" value="Radical_SAM"/>
    <property type="match status" value="1"/>
</dbReference>
<name>A0A0F9ZD60_9BACT</name>
<feature type="domain" description="Radical SAM core" evidence="5">
    <location>
        <begin position="92"/>
        <end position="315"/>
    </location>
</feature>
<dbReference type="InterPro" id="IPR006638">
    <property type="entry name" value="Elp3/MiaA/NifB-like_rSAM"/>
</dbReference>
<reference evidence="6 7" key="1">
    <citation type="journal article" date="2015" name="Nature">
        <title>rRNA introns, odd ribosomes, and small enigmatic genomes across a large radiation of phyla.</title>
        <authorList>
            <person name="Brown C.T."/>
            <person name="Hug L.A."/>
            <person name="Thomas B.C."/>
            <person name="Sharon I."/>
            <person name="Castelle C.J."/>
            <person name="Singh A."/>
            <person name="Wilkins M.J."/>
            <person name="Williams K.H."/>
            <person name="Banfield J.F."/>
        </authorList>
    </citation>
    <scope>NUCLEOTIDE SEQUENCE [LARGE SCALE GENOMIC DNA]</scope>
</reference>
<keyword evidence="3" id="KW-0408">Iron</keyword>
<dbReference type="SMART" id="SM00729">
    <property type="entry name" value="Elp3"/>
    <property type="match status" value="1"/>
</dbReference>
<dbReference type="Pfam" id="PF04055">
    <property type="entry name" value="Radical_SAM"/>
    <property type="match status" value="1"/>
</dbReference>
<dbReference type="PANTHER" id="PTHR11228:SF7">
    <property type="entry name" value="PQQA PEPTIDE CYCLASE"/>
    <property type="match status" value="1"/>
</dbReference>
<dbReference type="EMBL" id="LBOK01000014">
    <property type="protein sequence ID" value="KKP36641.1"/>
    <property type="molecule type" value="Genomic_DNA"/>
</dbReference>
<dbReference type="Pfam" id="PF13186">
    <property type="entry name" value="SPASM"/>
    <property type="match status" value="1"/>
</dbReference>
<gene>
    <name evidence="6" type="ORF">UR23_C0014G0010</name>
</gene>
<dbReference type="SFLD" id="SFLDG01067">
    <property type="entry name" value="SPASM/twitch_domain_containing"/>
    <property type="match status" value="1"/>
</dbReference>
<organism evidence="6 7">
    <name type="scientific">Candidatus Roizmanbacteria bacterium GW2011_GWA2_32_13</name>
    <dbReference type="NCBI Taxonomy" id="1618475"/>
    <lineage>
        <taxon>Bacteria</taxon>
        <taxon>Candidatus Roizmaniibacteriota</taxon>
    </lineage>
</organism>
<proteinExistence type="predicted"/>
<comment type="caution">
    <text evidence="6">The sequence shown here is derived from an EMBL/GenBank/DDBJ whole genome shotgun (WGS) entry which is preliminary data.</text>
</comment>
<dbReference type="GO" id="GO:0046872">
    <property type="term" value="F:metal ion binding"/>
    <property type="evidence" value="ECO:0007669"/>
    <property type="project" value="UniProtKB-KW"/>
</dbReference>
<evidence type="ECO:0000256" key="2">
    <source>
        <dbReference type="ARBA" id="ARBA00022723"/>
    </source>
</evidence>